<evidence type="ECO:0000259" key="1">
    <source>
        <dbReference type="Pfam" id="PF04321"/>
    </source>
</evidence>
<evidence type="ECO:0000313" key="2">
    <source>
        <dbReference type="EMBL" id="TPX56884.1"/>
    </source>
</evidence>
<name>A0A507DZ13_9FUNG</name>
<dbReference type="Pfam" id="PF04321">
    <property type="entry name" value="RmlD_sub_bind"/>
    <property type="match status" value="1"/>
</dbReference>
<dbReference type="InterPro" id="IPR036291">
    <property type="entry name" value="NAD(P)-bd_dom_sf"/>
</dbReference>
<dbReference type="PANTHER" id="PTHR10491">
    <property type="entry name" value="DTDP-4-DEHYDRORHAMNOSE REDUCTASE"/>
    <property type="match status" value="1"/>
</dbReference>
<dbReference type="UniPathway" id="UPA00315">
    <property type="reaction ID" value="UER00080"/>
</dbReference>
<protein>
    <recommendedName>
        <fullName evidence="1">RmlD-like substrate binding domain-containing protein</fullName>
    </recommendedName>
</protein>
<dbReference type="InterPro" id="IPR029903">
    <property type="entry name" value="RmlD-like-bd"/>
</dbReference>
<evidence type="ECO:0000313" key="3">
    <source>
        <dbReference type="Proteomes" id="UP000318582"/>
    </source>
</evidence>
<reference evidence="2 3" key="1">
    <citation type="journal article" date="2019" name="Sci. Rep.">
        <title>Comparative genomics of chytrid fungi reveal insights into the obligate biotrophic and pathogenic lifestyle of Synchytrium endobioticum.</title>
        <authorList>
            <person name="van de Vossenberg B.T.L.H."/>
            <person name="Warris S."/>
            <person name="Nguyen H.D.T."/>
            <person name="van Gent-Pelzer M.P.E."/>
            <person name="Joly D.L."/>
            <person name="van de Geest H.C."/>
            <person name="Bonants P.J.M."/>
            <person name="Smith D.S."/>
            <person name="Levesque C.A."/>
            <person name="van der Lee T.A.J."/>
        </authorList>
    </citation>
    <scope>NUCLEOTIDE SEQUENCE [LARGE SCALE GENOMIC DNA]</scope>
    <source>
        <strain evidence="2 3">CBS 809.83</strain>
    </source>
</reference>
<gene>
    <name evidence="2" type="ORF">PhCBS80983_g04227</name>
</gene>
<keyword evidence="3" id="KW-1185">Reference proteome</keyword>
<dbReference type="Gene3D" id="3.40.50.720">
    <property type="entry name" value="NAD(P)-binding Rossmann-like Domain"/>
    <property type="match status" value="1"/>
</dbReference>
<dbReference type="STRING" id="109895.A0A507DZ13"/>
<dbReference type="InterPro" id="IPR005913">
    <property type="entry name" value="dTDP_dehydrorham_reduct"/>
</dbReference>
<dbReference type="Proteomes" id="UP000318582">
    <property type="component" value="Unassembled WGS sequence"/>
</dbReference>
<comment type="caution">
    <text evidence="2">The sequence shown here is derived from an EMBL/GenBank/DDBJ whole genome shotgun (WGS) entry which is preliminary data.</text>
</comment>
<dbReference type="GO" id="GO:0048269">
    <property type="term" value="C:methionine adenosyltransferase complex"/>
    <property type="evidence" value="ECO:0007669"/>
    <property type="project" value="TreeGrafter"/>
</dbReference>
<dbReference type="EMBL" id="QEAQ01000063">
    <property type="protein sequence ID" value="TPX56884.1"/>
    <property type="molecule type" value="Genomic_DNA"/>
</dbReference>
<accession>A0A507DZ13</accession>
<organism evidence="2 3">
    <name type="scientific">Powellomyces hirtus</name>
    <dbReference type="NCBI Taxonomy" id="109895"/>
    <lineage>
        <taxon>Eukaryota</taxon>
        <taxon>Fungi</taxon>
        <taxon>Fungi incertae sedis</taxon>
        <taxon>Chytridiomycota</taxon>
        <taxon>Chytridiomycota incertae sedis</taxon>
        <taxon>Chytridiomycetes</taxon>
        <taxon>Spizellomycetales</taxon>
        <taxon>Powellomycetaceae</taxon>
        <taxon>Powellomyces</taxon>
    </lineage>
</organism>
<dbReference type="CDD" id="cd05254">
    <property type="entry name" value="dTDP_HR_like_SDR_e"/>
    <property type="match status" value="1"/>
</dbReference>
<dbReference type="GO" id="GO:0006556">
    <property type="term" value="P:S-adenosylmethionine biosynthetic process"/>
    <property type="evidence" value="ECO:0007669"/>
    <property type="project" value="UniProtKB-UniPathway"/>
</dbReference>
<dbReference type="SUPFAM" id="SSF51735">
    <property type="entry name" value="NAD(P)-binding Rossmann-fold domains"/>
    <property type="match status" value="1"/>
</dbReference>
<dbReference type="PANTHER" id="PTHR10491:SF4">
    <property type="entry name" value="METHIONINE ADENOSYLTRANSFERASE 2 SUBUNIT BETA"/>
    <property type="match status" value="1"/>
</dbReference>
<dbReference type="GO" id="GO:0048270">
    <property type="term" value="F:methionine adenosyltransferase regulator activity"/>
    <property type="evidence" value="ECO:0007669"/>
    <property type="project" value="TreeGrafter"/>
</dbReference>
<dbReference type="AlphaFoldDB" id="A0A507DZ13"/>
<sequence length="312" mass="34478">MPLIASTPPKVLVTGASGLLGRAVYKRLREGGFDVIGTAFTRAVGDLQKLDLVDFEAMEAFVQAQRPNAIIHCAAERRPDVAQNNREAVLTLNVSAASTLAECARSISAWFLYISTDYVFDGTSPPYNVNDPPHPLNFYGETKLAGEQTVLEAYPDAAILRLPILYGETEYNSESAVNCLIDVIKDTDKPTQMDDFQLRYPTNVADIARVITRMTEKATLSNPDAPSSSSSLLTGPFHYSASETWTKYGMCVAIADILNLPIKHLDPLREAPKEPIASRPHDAHLATIRLEDVGIDTSHVPFVEWWRDYLLR</sequence>
<proteinExistence type="predicted"/>
<feature type="domain" description="RmlD-like substrate binding" evidence="1">
    <location>
        <begin position="10"/>
        <end position="294"/>
    </location>
</feature>
<dbReference type="FunFam" id="3.40.50.720:FF:000357">
    <property type="entry name" value="Methionine adenosyltransferase 2 subunit beta"/>
    <property type="match status" value="1"/>
</dbReference>